<dbReference type="GO" id="GO:0005886">
    <property type="term" value="C:plasma membrane"/>
    <property type="evidence" value="ECO:0007669"/>
    <property type="project" value="UniProtKB-SubCell"/>
</dbReference>
<comment type="subcellular location">
    <subcellularLocation>
        <location evidence="2">Cell membrane</location>
        <topology evidence="2">Multi-pass membrane protein</topology>
    </subcellularLocation>
</comment>
<sequence length="468" mass="51235">MVNLSNDLTPKKMRKNILHLAWPAALRMFLQSIVGIVDIIMVGSIGAHALATVDISNRFVFITVGVLSSLTIGATALVARFKGAKDEEQVEKVIIQSLLTGAILSILIAVLGFVFAKPILNLMMILMDEVDPYILNNGNIYLKIVFTSMLFALPTLMFNSILQGLGDMRTPLYIMVTTNIINVVGNYIFIFGIGPIPEMGVAGAAIGTGLGRLVGFLLAGYVLLSKKTLIKVSFNSGKWKIDWKILKEILHIGLPASIEELVRRGSQIIYTILVAGLGTITIAANAVVMNINSLPIMLGFGFGLASTTLVGQSLGANKKKLAEAYGKQTTIVALFLMILISIPMFIWVEFIIRLYTNNVEVISMSKPVVRLIIVAQPLYGIFLVLAGALRGAGDTRYTMITTIIGNLGGRILSSLFFGYVLNLGLMGFWLGMVLDIGSRTVLIFFRFLSKKWQKIYEQRENTKTIFTK</sequence>
<keyword evidence="9 13" id="KW-1133">Transmembrane helix</keyword>
<evidence type="ECO:0000256" key="10">
    <source>
        <dbReference type="ARBA" id="ARBA00023065"/>
    </source>
</evidence>
<feature type="transmembrane region" description="Helical" evidence="13">
    <location>
        <begin position="59"/>
        <end position="81"/>
    </location>
</feature>
<dbReference type="RefSeq" id="WP_160198672.1">
    <property type="nucleotide sequence ID" value="NZ_QXXA01000024.1"/>
</dbReference>
<dbReference type="NCBIfam" id="TIGR00797">
    <property type="entry name" value="matE"/>
    <property type="match status" value="1"/>
</dbReference>
<keyword evidence="8 13" id="KW-0812">Transmembrane</keyword>
<name>A0A845R0V8_9CLOT</name>
<proteinExistence type="inferred from homology"/>
<feature type="transmembrane region" description="Helical" evidence="13">
    <location>
        <begin position="268"/>
        <end position="288"/>
    </location>
</feature>
<dbReference type="Proteomes" id="UP000467132">
    <property type="component" value="Unassembled WGS sequence"/>
</dbReference>
<dbReference type="PANTHER" id="PTHR43298">
    <property type="entry name" value="MULTIDRUG RESISTANCE PROTEIN NORM-RELATED"/>
    <property type="match status" value="1"/>
</dbReference>
<evidence type="ECO:0000256" key="3">
    <source>
        <dbReference type="ARBA" id="ARBA00010199"/>
    </source>
</evidence>
<feature type="transmembrane region" description="Helical" evidence="13">
    <location>
        <begin position="20"/>
        <end position="47"/>
    </location>
</feature>
<dbReference type="PIRSF" id="PIRSF006603">
    <property type="entry name" value="DinF"/>
    <property type="match status" value="1"/>
</dbReference>
<feature type="transmembrane region" description="Helical" evidence="13">
    <location>
        <begin position="294"/>
        <end position="311"/>
    </location>
</feature>
<dbReference type="EMBL" id="QXXA01000024">
    <property type="protein sequence ID" value="NBI08211.1"/>
    <property type="molecule type" value="Genomic_DNA"/>
</dbReference>
<dbReference type="Pfam" id="PF01554">
    <property type="entry name" value="MatE"/>
    <property type="match status" value="2"/>
</dbReference>
<evidence type="ECO:0000256" key="9">
    <source>
        <dbReference type="ARBA" id="ARBA00022989"/>
    </source>
</evidence>
<organism evidence="14 15">
    <name type="scientific">Senegalia massiliensis</name>
    <dbReference type="NCBI Taxonomy" id="1720316"/>
    <lineage>
        <taxon>Bacteria</taxon>
        <taxon>Bacillati</taxon>
        <taxon>Bacillota</taxon>
        <taxon>Clostridia</taxon>
        <taxon>Eubacteriales</taxon>
        <taxon>Clostridiaceae</taxon>
        <taxon>Senegalia</taxon>
    </lineage>
</organism>
<feature type="transmembrane region" description="Helical" evidence="13">
    <location>
        <begin position="331"/>
        <end position="356"/>
    </location>
</feature>
<keyword evidence="6" id="KW-0050">Antiport</keyword>
<dbReference type="PANTHER" id="PTHR43298:SF2">
    <property type="entry name" value="FMN_FAD EXPORTER YEEO-RELATED"/>
    <property type="match status" value="1"/>
</dbReference>
<comment type="function">
    <text evidence="1">Multidrug efflux pump.</text>
</comment>
<keyword evidence="15" id="KW-1185">Reference proteome</keyword>
<feature type="transmembrane region" description="Helical" evidence="13">
    <location>
        <begin position="199"/>
        <end position="224"/>
    </location>
</feature>
<evidence type="ECO:0000256" key="7">
    <source>
        <dbReference type="ARBA" id="ARBA00022475"/>
    </source>
</evidence>
<feature type="transmembrane region" description="Helical" evidence="13">
    <location>
        <begin position="427"/>
        <end position="449"/>
    </location>
</feature>
<dbReference type="AlphaFoldDB" id="A0A845R0V8"/>
<dbReference type="InterPro" id="IPR048279">
    <property type="entry name" value="MdtK-like"/>
</dbReference>
<dbReference type="GO" id="GO:0006811">
    <property type="term" value="P:monoatomic ion transport"/>
    <property type="evidence" value="ECO:0007669"/>
    <property type="project" value="UniProtKB-KW"/>
</dbReference>
<evidence type="ECO:0000256" key="12">
    <source>
        <dbReference type="ARBA" id="ARBA00031636"/>
    </source>
</evidence>
<gene>
    <name evidence="14" type="ORF">D3Z33_15230</name>
</gene>
<keyword evidence="10" id="KW-0406">Ion transport</keyword>
<evidence type="ECO:0000256" key="8">
    <source>
        <dbReference type="ARBA" id="ARBA00022692"/>
    </source>
</evidence>
<accession>A0A845R0V8</accession>
<keyword evidence="11 13" id="KW-0472">Membrane</keyword>
<protein>
    <recommendedName>
        <fullName evidence="4">Probable multidrug resistance protein NorM</fullName>
    </recommendedName>
    <alternativeName>
        <fullName evidence="12">Multidrug-efflux transporter</fullName>
    </alternativeName>
</protein>
<dbReference type="GO" id="GO:0015297">
    <property type="term" value="F:antiporter activity"/>
    <property type="evidence" value="ECO:0007669"/>
    <property type="project" value="UniProtKB-KW"/>
</dbReference>
<evidence type="ECO:0000256" key="6">
    <source>
        <dbReference type="ARBA" id="ARBA00022449"/>
    </source>
</evidence>
<dbReference type="InterPro" id="IPR002528">
    <property type="entry name" value="MATE_fam"/>
</dbReference>
<comment type="similarity">
    <text evidence="3">Belongs to the multi antimicrobial extrusion (MATE) (TC 2.A.66.1) family.</text>
</comment>
<feature type="transmembrane region" description="Helical" evidence="13">
    <location>
        <begin position="172"/>
        <end position="193"/>
    </location>
</feature>
<feature type="transmembrane region" description="Helical" evidence="13">
    <location>
        <begin position="400"/>
        <end position="421"/>
    </location>
</feature>
<feature type="transmembrane region" description="Helical" evidence="13">
    <location>
        <begin position="93"/>
        <end position="120"/>
    </location>
</feature>
<dbReference type="InterPro" id="IPR050222">
    <property type="entry name" value="MATE_MdtK"/>
</dbReference>
<feature type="transmembrane region" description="Helical" evidence="13">
    <location>
        <begin position="140"/>
        <end position="160"/>
    </location>
</feature>
<dbReference type="GO" id="GO:0042910">
    <property type="term" value="F:xenobiotic transmembrane transporter activity"/>
    <property type="evidence" value="ECO:0007669"/>
    <property type="project" value="InterPro"/>
</dbReference>
<evidence type="ECO:0000256" key="2">
    <source>
        <dbReference type="ARBA" id="ARBA00004651"/>
    </source>
</evidence>
<keyword evidence="7" id="KW-1003">Cell membrane</keyword>
<evidence type="ECO:0000256" key="5">
    <source>
        <dbReference type="ARBA" id="ARBA00022448"/>
    </source>
</evidence>
<evidence type="ECO:0000256" key="1">
    <source>
        <dbReference type="ARBA" id="ARBA00003408"/>
    </source>
</evidence>
<reference evidence="14 15" key="1">
    <citation type="submission" date="2018-08" db="EMBL/GenBank/DDBJ databases">
        <title>Murine metabolic-syndrome-specific gut microbial biobank.</title>
        <authorList>
            <person name="Liu C."/>
        </authorList>
    </citation>
    <scope>NUCLEOTIDE SEQUENCE [LARGE SCALE GENOMIC DNA]</scope>
    <source>
        <strain evidence="14 15">583</strain>
    </source>
</reference>
<evidence type="ECO:0000313" key="14">
    <source>
        <dbReference type="EMBL" id="NBI08211.1"/>
    </source>
</evidence>
<evidence type="ECO:0000256" key="4">
    <source>
        <dbReference type="ARBA" id="ARBA00020268"/>
    </source>
</evidence>
<dbReference type="OrthoDB" id="62420at2"/>
<keyword evidence="5" id="KW-0813">Transport</keyword>
<evidence type="ECO:0000256" key="11">
    <source>
        <dbReference type="ARBA" id="ARBA00023136"/>
    </source>
</evidence>
<feature type="transmembrane region" description="Helical" evidence="13">
    <location>
        <begin position="368"/>
        <end position="388"/>
    </location>
</feature>
<evidence type="ECO:0000256" key="13">
    <source>
        <dbReference type="SAM" id="Phobius"/>
    </source>
</evidence>
<dbReference type="CDD" id="cd13137">
    <property type="entry name" value="MATE_NorM_like"/>
    <property type="match status" value="1"/>
</dbReference>
<evidence type="ECO:0000313" key="15">
    <source>
        <dbReference type="Proteomes" id="UP000467132"/>
    </source>
</evidence>
<comment type="caution">
    <text evidence="14">The sequence shown here is derived from an EMBL/GenBank/DDBJ whole genome shotgun (WGS) entry which is preliminary data.</text>
</comment>